<sequence length="322" mass="37257">MGKTMVFMKSGAHSTLESSRSLVLRSATIYLQSAFRCAVVRRIYLRHRGAAGTCQRYWRGFRGRGEARGAREGRAGAALVRAMRGGVKRRIYARLRRAALAVQLRHRRGVRERGRAAVEVQRVWRGWYEQGRYWGFVKCMVALQARARARAAVRVLRELKLDAKSVDKMAQEVEKGKGEILALRRMLKEREDGRRRVEEGHSRRDGLEEEVKSWKEKAEKFEREAVAARVKSQKKMEAELAKVKRELKDERGRRVRAEAELVRSSSEIGSRIRDNIYLNSRRLIEDSAMAINRAGSEDWGRRWDEDGGEREGDSRMEKVLRM</sequence>
<dbReference type="GO" id="GO:0035556">
    <property type="term" value="P:intracellular signal transduction"/>
    <property type="evidence" value="ECO:0007669"/>
    <property type="project" value="InterPro"/>
</dbReference>
<dbReference type="InterPro" id="IPR027417">
    <property type="entry name" value="P-loop_NTPase"/>
</dbReference>
<dbReference type="GO" id="GO:0005096">
    <property type="term" value="F:GTPase activator activity"/>
    <property type="evidence" value="ECO:0007669"/>
    <property type="project" value="InterPro"/>
</dbReference>
<keyword evidence="6" id="KW-1185">Reference proteome</keyword>
<dbReference type="GO" id="GO:0051015">
    <property type="term" value="F:actin filament binding"/>
    <property type="evidence" value="ECO:0007669"/>
    <property type="project" value="TreeGrafter"/>
</dbReference>
<dbReference type="Proteomes" id="UP001165082">
    <property type="component" value="Unassembled WGS sequence"/>
</dbReference>
<dbReference type="PANTHER" id="PTHR46184">
    <property type="entry name" value="UNCONVENTIONAL MYOSIN-IXB-LIKE PROTEIN"/>
    <property type="match status" value="1"/>
</dbReference>
<keyword evidence="2" id="KW-0963">Cytoplasm</keyword>
<accession>A0A9W7L5D4</accession>
<organism evidence="5 6">
    <name type="scientific">Triparma retinervis</name>
    <dbReference type="NCBI Taxonomy" id="2557542"/>
    <lineage>
        <taxon>Eukaryota</taxon>
        <taxon>Sar</taxon>
        <taxon>Stramenopiles</taxon>
        <taxon>Ochrophyta</taxon>
        <taxon>Bolidophyceae</taxon>
        <taxon>Parmales</taxon>
        <taxon>Triparmaceae</taxon>
        <taxon>Triparma</taxon>
    </lineage>
</organism>
<dbReference type="GO" id="GO:0000146">
    <property type="term" value="F:microfilament motor activity"/>
    <property type="evidence" value="ECO:0007669"/>
    <property type="project" value="InterPro"/>
</dbReference>
<keyword evidence="3" id="KW-0175">Coiled coil</keyword>
<dbReference type="Gene3D" id="1.20.5.190">
    <property type="match status" value="1"/>
</dbReference>
<comment type="caution">
    <text evidence="5">The sequence shown here is derived from an EMBL/GenBank/DDBJ whole genome shotgun (WGS) entry which is preliminary data.</text>
</comment>
<evidence type="ECO:0000313" key="5">
    <source>
        <dbReference type="EMBL" id="GMI31257.1"/>
    </source>
</evidence>
<dbReference type="EMBL" id="BRXZ01007660">
    <property type="protein sequence ID" value="GMI31257.1"/>
    <property type="molecule type" value="Genomic_DNA"/>
</dbReference>
<protein>
    <recommendedName>
        <fullName evidence="7">Myosin heavy chain</fullName>
    </recommendedName>
</protein>
<evidence type="ECO:0008006" key="7">
    <source>
        <dbReference type="Google" id="ProtNLM"/>
    </source>
</evidence>
<dbReference type="GO" id="GO:0005884">
    <property type="term" value="C:actin filament"/>
    <property type="evidence" value="ECO:0007669"/>
    <property type="project" value="TreeGrafter"/>
</dbReference>
<proteinExistence type="predicted"/>
<feature type="non-terminal residue" evidence="5">
    <location>
        <position position="1"/>
    </location>
</feature>
<evidence type="ECO:0000256" key="2">
    <source>
        <dbReference type="ARBA" id="ARBA00022490"/>
    </source>
</evidence>
<evidence type="ECO:0000313" key="6">
    <source>
        <dbReference type="Proteomes" id="UP001165082"/>
    </source>
</evidence>
<dbReference type="GO" id="GO:0005737">
    <property type="term" value="C:cytoplasm"/>
    <property type="evidence" value="ECO:0007669"/>
    <property type="project" value="UniProtKB-SubCell"/>
</dbReference>
<feature type="region of interest" description="Disordered" evidence="4">
    <location>
        <begin position="295"/>
        <end position="322"/>
    </location>
</feature>
<reference evidence="5" key="1">
    <citation type="submission" date="2022-07" db="EMBL/GenBank/DDBJ databases">
        <title>Genome analysis of Parmales, a sister group of diatoms, reveals the evolutionary specialization of diatoms from phago-mixotrophs to photoautotrophs.</title>
        <authorList>
            <person name="Ban H."/>
            <person name="Sato S."/>
            <person name="Yoshikawa S."/>
            <person name="Kazumasa Y."/>
            <person name="Nakamura Y."/>
            <person name="Ichinomiya M."/>
            <person name="Saitoh K."/>
            <person name="Sato N."/>
            <person name="Blanc-Mathieu R."/>
            <person name="Endo H."/>
            <person name="Kuwata A."/>
            <person name="Ogata H."/>
        </authorList>
    </citation>
    <scope>NUCLEOTIDE SEQUENCE</scope>
</reference>
<dbReference type="InterPro" id="IPR046987">
    <property type="entry name" value="Myo9"/>
</dbReference>
<dbReference type="PANTHER" id="PTHR46184:SF5">
    <property type="entry name" value="UNCONVENTIONAL MYOSIN-IXA-LIKE"/>
    <property type="match status" value="1"/>
</dbReference>
<evidence type="ECO:0000256" key="1">
    <source>
        <dbReference type="ARBA" id="ARBA00004496"/>
    </source>
</evidence>
<feature type="coiled-coil region" evidence="3">
    <location>
        <begin position="197"/>
        <end position="260"/>
    </location>
</feature>
<dbReference type="SUPFAM" id="SSF52540">
    <property type="entry name" value="P-loop containing nucleoside triphosphate hydrolases"/>
    <property type="match status" value="1"/>
</dbReference>
<evidence type="ECO:0000256" key="4">
    <source>
        <dbReference type="SAM" id="MobiDB-lite"/>
    </source>
</evidence>
<evidence type="ECO:0000256" key="3">
    <source>
        <dbReference type="SAM" id="Coils"/>
    </source>
</evidence>
<name>A0A9W7L5D4_9STRA</name>
<gene>
    <name evidence="5" type="ORF">TrRE_jg3700</name>
</gene>
<comment type="subcellular location">
    <subcellularLocation>
        <location evidence="1">Cytoplasm</location>
    </subcellularLocation>
</comment>
<dbReference type="AlphaFoldDB" id="A0A9W7L5D4"/>